<reference evidence="2 3" key="1">
    <citation type="journal article" date="2018" name="FEMS Microbiol. Ecol.">
        <title>Co-invading symbiotic mutualists of Medicago polymorpha retain high ancestral diversity and contain diverse accessory genomes.</title>
        <authorList>
            <person name="Porter S.S."/>
            <person name="Faber-Hammond J.J."/>
            <person name="Friesen M.L."/>
        </authorList>
    </citation>
    <scope>NUCLEOTIDE SEQUENCE [LARGE SCALE GENOMIC DNA]</scope>
    <source>
        <strain evidence="2 3">Str16</strain>
    </source>
</reference>
<proteinExistence type="predicted"/>
<accession>A0ABX4TLN3</accession>
<evidence type="ECO:0000256" key="1">
    <source>
        <dbReference type="SAM" id="MobiDB-lite"/>
    </source>
</evidence>
<keyword evidence="3" id="KW-1185">Reference proteome</keyword>
<gene>
    <name evidence="2" type="ORF">BMJ33_12805</name>
</gene>
<evidence type="ECO:0000313" key="2">
    <source>
        <dbReference type="EMBL" id="PLU03780.1"/>
    </source>
</evidence>
<dbReference type="Proteomes" id="UP001190825">
    <property type="component" value="Unassembled WGS sequence"/>
</dbReference>
<sequence>MSSRHKRKGKPKFLMIEGYVVKSAAWKALTANDKAVYLGLKWKYDAFNNGRIAMGCREAAEVIGNASKDTGKRSLDNLQAKGFITLTKPSGFNMKNRAATEWRLTEYKCDVTGELPTKAFMRWAPDEKSTVRPRGHTVRPQGQWALERSA</sequence>
<feature type="region of interest" description="Disordered" evidence="1">
    <location>
        <begin position="127"/>
        <end position="150"/>
    </location>
</feature>
<protein>
    <submittedName>
        <fullName evidence="2">Uncharacterized protein</fullName>
    </submittedName>
</protein>
<evidence type="ECO:0000313" key="3">
    <source>
        <dbReference type="Proteomes" id="UP001190825"/>
    </source>
</evidence>
<comment type="caution">
    <text evidence="2">The sequence shown here is derived from an EMBL/GenBank/DDBJ whole genome shotgun (WGS) entry which is preliminary data.</text>
</comment>
<organism evidence="2 3">
    <name type="scientific">Sinorhizobium medicae</name>
    <dbReference type="NCBI Taxonomy" id="110321"/>
    <lineage>
        <taxon>Bacteria</taxon>
        <taxon>Pseudomonadati</taxon>
        <taxon>Pseudomonadota</taxon>
        <taxon>Alphaproteobacteria</taxon>
        <taxon>Hyphomicrobiales</taxon>
        <taxon>Rhizobiaceae</taxon>
        <taxon>Sinorhizobium/Ensifer group</taxon>
        <taxon>Sinorhizobium</taxon>
    </lineage>
</organism>
<dbReference type="EMBL" id="NBUC01000067">
    <property type="protein sequence ID" value="PLU03780.1"/>
    <property type="molecule type" value="Genomic_DNA"/>
</dbReference>
<dbReference type="RefSeq" id="WP_101779777.1">
    <property type="nucleotide sequence ID" value="NZ_NBUC01000067.1"/>
</dbReference>
<name>A0ABX4TLN3_9HYPH</name>